<gene>
    <name evidence="1" type="ORF">S01H4_04301</name>
</gene>
<dbReference type="AlphaFoldDB" id="X0Z1T0"/>
<evidence type="ECO:0000313" key="1">
    <source>
        <dbReference type="EMBL" id="GAG63100.1"/>
    </source>
</evidence>
<reference evidence="1" key="1">
    <citation type="journal article" date="2014" name="Front. Microbiol.">
        <title>High frequency of phylogenetically diverse reductive dehalogenase-homologous genes in deep subseafloor sedimentary metagenomes.</title>
        <authorList>
            <person name="Kawai M."/>
            <person name="Futagami T."/>
            <person name="Toyoda A."/>
            <person name="Takaki Y."/>
            <person name="Nishi S."/>
            <person name="Hori S."/>
            <person name="Arai W."/>
            <person name="Tsubouchi T."/>
            <person name="Morono Y."/>
            <person name="Uchiyama I."/>
            <person name="Ito T."/>
            <person name="Fujiyama A."/>
            <person name="Inagaki F."/>
            <person name="Takami H."/>
        </authorList>
    </citation>
    <scope>NUCLEOTIDE SEQUENCE</scope>
    <source>
        <strain evidence="1">Expedition CK06-06</strain>
    </source>
</reference>
<comment type="caution">
    <text evidence="1">The sequence shown here is derived from an EMBL/GenBank/DDBJ whole genome shotgun (WGS) entry which is preliminary data.</text>
</comment>
<accession>X0Z1T0</accession>
<sequence>MGIKSVLWNEDIDTSGGAADVAAALVAGIRGGFTLTGTDTVNCPDVNGMRIIGICCGGESVLVGPGILTCAQNVRSPYSFASVYGQSGAYQQWGMNIPIPPRATLGVVGAGNGGAEQSNTAVFIDDPSVGDPWNFQAPKQWDEVLMIRPTTAARVADTQSGHTDICGRAVAYTGAQTAIPADKDITIQVISALVDDAAGYGEAGLYSHKANGANLDLVGCVGFAEGYDFMDIFGGLPTCTADDPFQFYGTGVGVAAMTLTELTLGLNY</sequence>
<name>X0Z1T0_9ZZZZ</name>
<organism evidence="1">
    <name type="scientific">marine sediment metagenome</name>
    <dbReference type="NCBI Taxonomy" id="412755"/>
    <lineage>
        <taxon>unclassified sequences</taxon>
        <taxon>metagenomes</taxon>
        <taxon>ecological metagenomes</taxon>
    </lineage>
</organism>
<proteinExistence type="predicted"/>
<dbReference type="EMBL" id="BART01001141">
    <property type="protein sequence ID" value="GAG63100.1"/>
    <property type="molecule type" value="Genomic_DNA"/>
</dbReference>
<protein>
    <submittedName>
        <fullName evidence="1">Uncharacterized protein</fullName>
    </submittedName>
</protein>